<keyword evidence="2" id="KW-0479">Metal-binding</keyword>
<dbReference type="AlphaFoldDB" id="A0AAD8T5I6"/>
<evidence type="ECO:0000256" key="5">
    <source>
        <dbReference type="ARBA" id="ARBA00023242"/>
    </source>
</evidence>
<dbReference type="InterPro" id="IPR019786">
    <property type="entry name" value="Zinc_finger_PHD-type_CS"/>
</dbReference>
<dbReference type="PANTHER" id="PTHR46309:SF21">
    <property type="entry name" value="ACYL-COA N-ACYLTRANSFERASE WITH RING_FYVE_PHD-TYPE ZINC FINGER PROTEIN"/>
    <property type="match status" value="1"/>
</dbReference>
<dbReference type="PROSITE" id="PS01359">
    <property type="entry name" value="ZF_PHD_1"/>
    <property type="match status" value="1"/>
</dbReference>
<feature type="region of interest" description="Disordered" evidence="7">
    <location>
        <begin position="1"/>
        <end position="131"/>
    </location>
</feature>
<name>A0AAD8T5I6_LOLMU</name>
<protein>
    <submittedName>
        <fullName evidence="10">Uncharacterized protein</fullName>
    </submittedName>
</protein>
<dbReference type="Pfam" id="PF00628">
    <property type="entry name" value="PHD"/>
    <property type="match status" value="1"/>
</dbReference>
<evidence type="ECO:0000256" key="4">
    <source>
        <dbReference type="ARBA" id="ARBA00022833"/>
    </source>
</evidence>
<feature type="compositionally biased region" description="Basic and acidic residues" evidence="7">
    <location>
        <begin position="108"/>
        <end position="125"/>
    </location>
</feature>
<proteinExistence type="predicted"/>
<keyword evidence="4" id="KW-0862">Zinc</keyword>
<evidence type="ECO:0000256" key="1">
    <source>
        <dbReference type="ARBA" id="ARBA00004123"/>
    </source>
</evidence>
<keyword evidence="11" id="KW-1185">Reference proteome</keyword>
<evidence type="ECO:0000259" key="8">
    <source>
        <dbReference type="PROSITE" id="PS50016"/>
    </source>
</evidence>
<dbReference type="SUPFAM" id="SSF57903">
    <property type="entry name" value="FYVE/PHD zinc finger"/>
    <property type="match status" value="1"/>
</dbReference>
<organism evidence="10 11">
    <name type="scientific">Lolium multiflorum</name>
    <name type="common">Italian ryegrass</name>
    <name type="synonym">Lolium perenne subsp. multiflorum</name>
    <dbReference type="NCBI Taxonomy" id="4521"/>
    <lineage>
        <taxon>Eukaryota</taxon>
        <taxon>Viridiplantae</taxon>
        <taxon>Streptophyta</taxon>
        <taxon>Embryophyta</taxon>
        <taxon>Tracheophyta</taxon>
        <taxon>Spermatophyta</taxon>
        <taxon>Magnoliopsida</taxon>
        <taxon>Liliopsida</taxon>
        <taxon>Poales</taxon>
        <taxon>Poaceae</taxon>
        <taxon>BOP clade</taxon>
        <taxon>Pooideae</taxon>
        <taxon>Poodae</taxon>
        <taxon>Poeae</taxon>
        <taxon>Poeae Chloroplast Group 2 (Poeae type)</taxon>
        <taxon>Loliodinae</taxon>
        <taxon>Loliinae</taxon>
        <taxon>Lolium</taxon>
    </lineage>
</organism>
<feature type="compositionally biased region" description="Low complexity" evidence="7">
    <location>
        <begin position="9"/>
        <end position="32"/>
    </location>
</feature>
<gene>
    <name evidence="10" type="ORF">QYE76_058641</name>
</gene>
<dbReference type="InterPro" id="IPR000182">
    <property type="entry name" value="GNAT_dom"/>
</dbReference>
<dbReference type="InterPro" id="IPR016181">
    <property type="entry name" value="Acyl_CoA_acyltransferase"/>
</dbReference>
<evidence type="ECO:0000256" key="6">
    <source>
        <dbReference type="PROSITE-ProRule" id="PRU00146"/>
    </source>
</evidence>
<evidence type="ECO:0000256" key="2">
    <source>
        <dbReference type="ARBA" id="ARBA00022723"/>
    </source>
</evidence>
<dbReference type="Gene3D" id="3.30.40.10">
    <property type="entry name" value="Zinc/RING finger domain, C3HC4 (zinc finger)"/>
    <property type="match status" value="1"/>
</dbReference>
<reference evidence="10" key="1">
    <citation type="submission" date="2023-07" db="EMBL/GenBank/DDBJ databases">
        <title>A chromosome-level genome assembly of Lolium multiflorum.</title>
        <authorList>
            <person name="Chen Y."/>
            <person name="Copetti D."/>
            <person name="Kolliker R."/>
            <person name="Studer B."/>
        </authorList>
    </citation>
    <scope>NUCLEOTIDE SEQUENCE</scope>
    <source>
        <strain evidence="10">02402/16</strain>
        <tissue evidence="10">Leaf</tissue>
    </source>
</reference>
<dbReference type="GO" id="GO:0008270">
    <property type="term" value="F:zinc ion binding"/>
    <property type="evidence" value="ECO:0007669"/>
    <property type="project" value="UniProtKB-KW"/>
</dbReference>
<dbReference type="SMART" id="SM00249">
    <property type="entry name" value="PHD"/>
    <property type="match status" value="2"/>
</dbReference>
<feature type="domain" description="N-acetyltransferase" evidence="9">
    <location>
        <begin position="481"/>
        <end position="627"/>
    </location>
</feature>
<dbReference type="Pfam" id="PF23209">
    <property type="entry name" value="IDM1_C"/>
    <property type="match status" value="1"/>
</dbReference>
<feature type="domain" description="PHD-type" evidence="8">
    <location>
        <begin position="342"/>
        <end position="386"/>
    </location>
</feature>
<dbReference type="InterPro" id="IPR011011">
    <property type="entry name" value="Znf_FYVE_PHD"/>
</dbReference>
<dbReference type="PROSITE" id="PS50016">
    <property type="entry name" value="ZF_PHD_2"/>
    <property type="match status" value="1"/>
</dbReference>
<dbReference type="Gene3D" id="3.40.630.30">
    <property type="match status" value="1"/>
</dbReference>
<dbReference type="GO" id="GO:0003714">
    <property type="term" value="F:transcription corepressor activity"/>
    <property type="evidence" value="ECO:0007669"/>
    <property type="project" value="InterPro"/>
</dbReference>
<dbReference type="GO" id="GO:0016747">
    <property type="term" value="F:acyltransferase activity, transferring groups other than amino-acyl groups"/>
    <property type="evidence" value="ECO:0007669"/>
    <property type="project" value="InterPro"/>
</dbReference>
<dbReference type="InterPro" id="IPR001965">
    <property type="entry name" value="Znf_PHD"/>
</dbReference>
<dbReference type="InterPro" id="IPR019787">
    <property type="entry name" value="Znf_PHD-finger"/>
</dbReference>
<sequence>MILAGRGGSSSSSWKSLAQASQPPSSPLFSSSERGRGMAPPFSSSWIPAPSTGTGPRAVVDEQSNVNSTQRSPTGTTVGNVESNAGGSHYNPRGTSNGRVVLVTIQSHADRSNSNHKGTAADRRRASSRSLQITSVNVSGEPAGTHPGAQENNQLKHVFPATPQSVARERKRTASRLAALPASTTTNSAATRRNNNSNTVAAARAKKHTVLTWLIDAGVLKEKEKLLYMPESELAAAGNNSNGGAAKGVAGTVTRAGIHCSCCDTTMPLPVFTSHASPGAKTSQSAWERVRLMSRKPLLWCVQEAWERERVRKFSAVEKAKAELEQAAPEGINGEVDGDQSDDACAVCADGGQLLCCDSCPSTFHPECLGVEVPEGSWICHYCRCFLCLASEGGLVTCHQCARKYHEHCRPSLLAGDMIGSYCSETCNKMAARLSEMVGATNATGGDGFSWSLLKIHKGSAADCSATVMECNAKLAVALGVLGECFNPVKDRLTGINMLRQAVYSLGSEFKRLSLEGFYTMVLEKDAEIVSVALLRFHGSKLAEMPFAGTLPHYQKQGLMRRLVNAVEQVLASLQVERLVIPAVPEVADTWKRSFGFAPVEPRLREHAKRLSMVVVNGTTPLQKTIVLAAAPPGQPRGEERQAAPAAPPLSEDELAFLEMSWPACSFTDLVAGIACSPQPFSADPLAAAVRGGGGANPGFRNINVFQMRS</sequence>
<evidence type="ECO:0000259" key="9">
    <source>
        <dbReference type="PROSITE" id="PS51186"/>
    </source>
</evidence>
<evidence type="ECO:0000256" key="3">
    <source>
        <dbReference type="ARBA" id="ARBA00022771"/>
    </source>
</evidence>
<dbReference type="GO" id="GO:0006357">
    <property type="term" value="P:regulation of transcription by RNA polymerase II"/>
    <property type="evidence" value="ECO:0007669"/>
    <property type="project" value="TreeGrafter"/>
</dbReference>
<dbReference type="InterPro" id="IPR032308">
    <property type="entry name" value="TDBD"/>
</dbReference>
<keyword evidence="5" id="KW-0539">Nucleus</keyword>
<dbReference type="InterPro" id="IPR013083">
    <property type="entry name" value="Znf_RING/FYVE/PHD"/>
</dbReference>
<accession>A0AAD8T5I6</accession>
<dbReference type="InterPro" id="IPR056511">
    <property type="entry name" value="IDM1_C"/>
</dbReference>
<dbReference type="Pfam" id="PF16135">
    <property type="entry name" value="TDBD"/>
    <property type="match status" value="1"/>
</dbReference>
<dbReference type="PROSITE" id="PS51186">
    <property type="entry name" value="GNAT"/>
    <property type="match status" value="1"/>
</dbReference>
<evidence type="ECO:0000313" key="10">
    <source>
        <dbReference type="EMBL" id="KAK1670482.1"/>
    </source>
</evidence>
<dbReference type="GO" id="GO:0005634">
    <property type="term" value="C:nucleus"/>
    <property type="evidence" value="ECO:0007669"/>
    <property type="project" value="UniProtKB-SubCell"/>
</dbReference>
<comment type="subcellular location">
    <subcellularLocation>
        <location evidence="1">Nucleus</location>
    </subcellularLocation>
</comment>
<keyword evidence="3 6" id="KW-0863">Zinc-finger</keyword>
<comment type="caution">
    <text evidence="10">The sequence shown here is derived from an EMBL/GenBank/DDBJ whole genome shotgun (WGS) entry which is preliminary data.</text>
</comment>
<dbReference type="PANTHER" id="PTHR46309">
    <property type="entry name" value="PHD FINGER PROTEIN 12"/>
    <property type="match status" value="1"/>
</dbReference>
<dbReference type="EMBL" id="JAUUTY010000003">
    <property type="protein sequence ID" value="KAK1670482.1"/>
    <property type="molecule type" value="Genomic_DNA"/>
</dbReference>
<feature type="compositionally biased region" description="Polar residues" evidence="7">
    <location>
        <begin position="62"/>
        <end position="86"/>
    </location>
</feature>
<dbReference type="SUPFAM" id="SSF55729">
    <property type="entry name" value="Acyl-CoA N-acyltransferases (Nat)"/>
    <property type="match status" value="1"/>
</dbReference>
<evidence type="ECO:0000256" key="7">
    <source>
        <dbReference type="SAM" id="MobiDB-lite"/>
    </source>
</evidence>
<dbReference type="CDD" id="cd04301">
    <property type="entry name" value="NAT_SF"/>
    <property type="match status" value="1"/>
</dbReference>
<evidence type="ECO:0000313" key="11">
    <source>
        <dbReference type="Proteomes" id="UP001231189"/>
    </source>
</evidence>
<feature type="compositionally biased region" description="Polar residues" evidence="7">
    <location>
        <begin position="42"/>
        <end position="54"/>
    </location>
</feature>
<dbReference type="InterPro" id="IPR042163">
    <property type="entry name" value="PHF12"/>
</dbReference>
<dbReference type="Proteomes" id="UP001231189">
    <property type="component" value="Unassembled WGS sequence"/>
</dbReference>